<sequence>MPDPDGPHRSPAEPGSPKPLSPAPDGPNLPAPAPARAVLFGVPPAGRRLPGAVRTALAFGAPALIAALLGHEQQGLIAALGSFAVIFGEGRVYRQRWRAIGWAGLGLIAAACAGGFTGAAIHRHTAAGGAHAWLLVLVVLMAAVAVISTFVNSALRLGPPGGFFFVLAVGIGATVTGAGVSPGAVALWASAGAVSAMVVGMSGALRYPRAPEDNAVAAAVDAVRAYDGLDRTSDDLAAARYTAGMKIQTAWSLLDGARRIDPSHPSPRTLAEAQSRFAEALHRNGVDDADALFDTGRPAPTPFPSLRFRLARSLSLDSHAAVAANRIGLAAILAGSLTVALSIGRPDWAVLTVAVLLHQGPDRVRGTYRGIHRVGGTVLGLAVFTAIYAFEPRGFALVLVLMGLQFSIELFVARNYGLAVVFITPLALLMGGGGVYGDPLPVAFDRFLESVIGVLIGLGVLWLVDRHSHRRVLLRNDRRVIESLDRLLDALSTDPGRVPETRKELEFELMGSTLAEIDAAHNEPAWASTQWPCHERIRQLGHRVLAATWNLGPDRPADPAQLARWTDSVAGLH</sequence>
<feature type="transmembrane region" description="Helical" evidence="8">
    <location>
        <begin position="100"/>
        <end position="121"/>
    </location>
</feature>
<evidence type="ECO:0000256" key="2">
    <source>
        <dbReference type="ARBA" id="ARBA00022475"/>
    </source>
</evidence>
<feature type="transmembrane region" description="Helical" evidence="8">
    <location>
        <begin position="186"/>
        <end position="205"/>
    </location>
</feature>
<feature type="transmembrane region" description="Helical" evidence="8">
    <location>
        <begin position="419"/>
        <end position="437"/>
    </location>
</feature>
<evidence type="ECO:0000313" key="11">
    <source>
        <dbReference type="Proteomes" id="UP000290439"/>
    </source>
</evidence>
<feature type="transmembrane region" description="Helical" evidence="8">
    <location>
        <begin position="75"/>
        <end position="93"/>
    </location>
</feature>
<reference evidence="10 11" key="1">
    <citation type="submission" date="2019-02" db="EMBL/GenBank/DDBJ databases">
        <authorList>
            <consortium name="Pathogen Informatics"/>
        </authorList>
    </citation>
    <scope>NUCLEOTIDE SEQUENCE [LARGE SCALE GENOMIC DNA]</scope>
    <source>
        <strain evidence="10 11">3012STDY6756504</strain>
    </source>
</reference>
<comment type="similarity">
    <text evidence="6">Belongs to the YccS/YhfK family.</text>
</comment>
<name>A0A4U8WCG1_9NOCA</name>
<protein>
    <submittedName>
        <fullName evidence="10">Predicted membrane protein</fullName>
    </submittedName>
</protein>
<evidence type="ECO:0000256" key="3">
    <source>
        <dbReference type="ARBA" id="ARBA00022692"/>
    </source>
</evidence>
<feature type="domain" description="Integral membrane bound transporter" evidence="9">
    <location>
        <begin position="334"/>
        <end position="458"/>
    </location>
</feature>
<feature type="transmembrane region" description="Helical" evidence="8">
    <location>
        <begin position="370"/>
        <end position="389"/>
    </location>
</feature>
<dbReference type="Pfam" id="PF13515">
    <property type="entry name" value="FUSC_2"/>
    <property type="match status" value="1"/>
</dbReference>
<proteinExistence type="inferred from homology"/>
<feature type="transmembrane region" description="Helical" evidence="8">
    <location>
        <begin position="162"/>
        <end position="180"/>
    </location>
</feature>
<keyword evidence="4 8" id="KW-1133">Transmembrane helix</keyword>
<comment type="subcellular location">
    <subcellularLocation>
        <location evidence="1">Cell membrane</location>
        <topology evidence="1">Multi-pass membrane protein</topology>
    </subcellularLocation>
</comment>
<keyword evidence="3 8" id="KW-0812">Transmembrane</keyword>
<evidence type="ECO:0000313" key="10">
    <source>
        <dbReference type="EMBL" id="VFA99488.1"/>
    </source>
</evidence>
<evidence type="ECO:0000256" key="1">
    <source>
        <dbReference type="ARBA" id="ARBA00004651"/>
    </source>
</evidence>
<dbReference type="AlphaFoldDB" id="A0A4U8WCG1"/>
<keyword evidence="2" id="KW-1003">Cell membrane</keyword>
<dbReference type="PANTHER" id="PTHR30509:SF9">
    <property type="entry name" value="MULTIDRUG RESISTANCE PROTEIN MDTO"/>
    <property type="match status" value="1"/>
</dbReference>
<evidence type="ECO:0000259" key="9">
    <source>
        <dbReference type="Pfam" id="PF13515"/>
    </source>
</evidence>
<keyword evidence="5 8" id="KW-0472">Membrane</keyword>
<dbReference type="Proteomes" id="UP000290439">
    <property type="component" value="Chromosome"/>
</dbReference>
<evidence type="ECO:0000256" key="8">
    <source>
        <dbReference type="SAM" id="Phobius"/>
    </source>
</evidence>
<evidence type="ECO:0000256" key="7">
    <source>
        <dbReference type="SAM" id="MobiDB-lite"/>
    </source>
</evidence>
<dbReference type="GO" id="GO:0005886">
    <property type="term" value="C:plasma membrane"/>
    <property type="evidence" value="ECO:0007669"/>
    <property type="project" value="UniProtKB-SubCell"/>
</dbReference>
<gene>
    <name evidence="10" type="ORF">NCTC10797_03271</name>
</gene>
<dbReference type="PANTHER" id="PTHR30509">
    <property type="entry name" value="P-HYDROXYBENZOIC ACID EFFLUX PUMP SUBUNIT-RELATED"/>
    <property type="match status" value="1"/>
</dbReference>
<feature type="transmembrane region" description="Helical" evidence="8">
    <location>
        <begin position="443"/>
        <end position="464"/>
    </location>
</feature>
<evidence type="ECO:0000256" key="6">
    <source>
        <dbReference type="ARBA" id="ARBA00043993"/>
    </source>
</evidence>
<accession>A0A4U8WCG1</accession>
<evidence type="ECO:0000256" key="5">
    <source>
        <dbReference type="ARBA" id="ARBA00023136"/>
    </source>
</evidence>
<feature type="transmembrane region" description="Helical" evidence="8">
    <location>
        <begin position="133"/>
        <end position="155"/>
    </location>
</feature>
<dbReference type="EMBL" id="LR215973">
    <property type="protein sequence ID" value="VFA99488.1"/>
    <property type="molecule type" value="Genomic_DNA"/>
</dbReference>
<organism evidence="10 11">
    <name type="scientific">Nocardia cyriacigeorgica</name>
    <dbReference type="NCBI Taxonomy" id="135487"/>
    <lineage>
        <taxon>Bacteria</taxon>
        <taxon>Bacillati</taxon>
        <taxon>Actinomycetota</taxon>
        <taxon>Actinomycetes</taxon>
        <taxon>Mycobacteriales</taxon>
        <taxon>Nocardiaceae</taxon>
        <taxon>Nocardia</taxon>
    </lineage>
</organism>
<evidence type="ECO:0000256" key="4">
    <source>
        <dbReference type="ARBA" id="ARBA00022989"/>
    </source>
</evidence>
<feature type="transmembrane region" description="Helical" evidence="8">
    <location>
        <begin position="395"/>
        <end position="412"/>
    </location>
</feature>
<feature type="region of interest" description="Disordered" evidence="7">
    <location>
        <begin position="1"/>
        <end position="28"/>
    </location>
</feature>
<feature type="compositionally biased region" description="Pro residues" evidence="7">
    <location>
        <begin position="14"/>
        <end position="28"/>
    </location>
</feature>
<dbReference type="InterPro" id="IPR049453">
    <property type="entry name" value="Memb_transporter_dom"/>
</dbReference>
<feature type="compositionally biased region" description="Basic and acidic residues" evidence="7">
    <location>
        <begin position="1"/>
        <end position="11"/>
    </location>
</feature>
<dbReference type="RefSeq" id="WP_130917684.1">
    <property type="nucleotide sequence ID" value="NZ_LR215973.1"/>
</dbReference>